<dbReference type="AlphaFoldDB" id="A0AA42CEM1"/>
<feature type="domain" description="p-hydroxybenzoic acid efflux pump subunit AaeA-like beta-barrel" evidence="5">
    <location>
        <begin position="271"/>
        <end position="364"/>
    </location>
</feature>
<dbReference type="PANTHER" id="PTHR30386">
    <property type="entry name" value="MEMBRANE FUSION SUBUNIT OF EMRAB-TOLC MULTIDRUG EFFLUX PUMP"/>
    <property type="match status" value="1"/>
</dbReference>
<dbReference type="EMBL" id="JAPDNT010000008">
    <property type="protein sequence ID" value="MCW3475459.1"/>
    <property type="molecule type" value="Genomic_DNA"/>
</dbReference>
<dbReference type="Gene3D" id="2.40.30.170">
    <property type="match status" value="1"/>
</dbReference>
<dbReference type="RefSeq" id="WP_264714168.1">
    <property type="nucleotide sequence ID" value="NZ_JAPDNT010000008.1"/>
</dbReference>
<evidence type="ECO:0000259" key="5">
    <source>
        <dbReference type="Pfam" id="PF25963"/>
    </source>
</evidence>
<accession>A0AA42CEM1</accession>
<dbReference type="InterPro" id="IPR058634">
    <property type="entry name" value="AaeA-lik-b-barrel"/>
</dbReference>
<feature type="transmembrane region" description="Helical" evidence="3">
    <location>
        <begin position="29"/>
        <end position="51"/>
    </location>
</feature>
<dbReference type="GO" id="GO:0055085">
    <property type="term" value="P:transmembrane transport"/>
    <property type="evidence" value="ECO:0007669"/>
    <property type="project" value="InterPro"/>
</dbReference>
<keyword evidence="1" id="KW-0175">Coiled coil</keyword>
<sequence>MNAVSDKPAAAVGSQSSPGPRRSRWTGKAMLRTGGAVVLLIGLAATANWWLAEGRFIESTDNAYVQGDIVVLGPRIEGDVAAIHVADNQVVKAGDPLITLDPADWQARLDQARGNAAEVAAAAATTRRQVELSRAAIAQADAAVAQAQAEVTRAAAEAGRSGALVGAGWTSRQANEQAVADARKAEAALASARAQRATAEQGLAVAEAQVVQADARRPTAEAAVRLAESNLSYTVIRAPFDGVVGNRAAQLGQHVMVGQQLIAVAPPAQRLFVVANFKETQLRRMRPGQKVVLSADIDSGAEVHGRVDSLAPATGALFSLLPPENATGNFTKVVQRVPVKIVLEPAEAKAAHWLRAGLSVTAEVDTRGADAERLGFLGTAAATLRLR</sequence>
<proteinExistence type="predicted"/>
<reference evidence="6" key="1">
    <citation type="submission" date="2022-09" db="EMBL/GenBank/DDBJ databases">
        <title>Rhodovastum sp. nov. RN2-1 isolated from soil in Seongnam, South Korea.</title>
        <authorList>
            <person name="Le N.T."/>
        </authorList>
    </citation>
    <scope>NUCLEOTIDE SEQUENCE</scope>
    <source>
        <strain evidence="6">RN2-1</strain>
    </source>
</reference>
<reference evidence="6" key="2">
    <citation type="submission" date="2022-10" db="EMBL/GenBank/DDBJ databases">
        <authorList>
            <person name="Trinh H.N."/>
        </authorList>
    </citation>
    <scope>NUCLEOTIDE SEQUENCE</scope>
    <source>
        <strain evidence="6">RN2-1</strain>
    </source>
</reference>
<keyword evidence="3" id="KW-0812">Transmembrane</keyword>
<dbReference type="Gene3D" id="2.40.50.100">
    <property type="match status" value="1"/>
</dbReference>
<dbReference type="Proteomes" id="UP001165679">
    <property type="component" value="Unassembled WGS sequence"/>
</dbReference>
<evidence type="ECO:0000256" key="3">
    <source>
        <dbReference type="SAM" id="Phobius"/>
    </source>
</evidence>
<dbReference type="InterPro" id="IPR050739">
    <property type="entry name" value="MFP"/>
</dbReference>
<keyword evidence="3" id="KW-0472">Membrane</keyword>
<evidence type="ECO:0000256" key="1">
    <source>
        <dbReference type="SAM" id="Coils"/>
    </source>
</evidence>
<evidence type="ECO:0000313" key="6">
    <source>
        <dbReference type="EMBL" id="MCW3475459.1"/>
    </source>
</evidence>
<evidence type="ECO:0000313" key="7">
    <source>
        <dbReference type="Proteomes" id="UP001165679"/>
    </source>
</evidence>
<dbReference type="InterPro" id="IPR058625">
    <property type="entry name" value="MdtA-like_BSH"/>
</dbReference>
<feature type="coiled-coil region" evidence="1">
    <location>
        <begin position="137"/>
        <end position="209"/>
    </location>
</feature>
<dbReference type="Gene3D" id="1.10.287.470">
    <property type="entry name" value="Helix hairpin bin"/>
    <property type="match status" value="2"/>
</dbReference>
<keyword evidence="3" id="KW-1133">Transmembrane helix</keyword>
<gene>
    <name evidence="6" type="ORF">OL599_12820</name>
</gene>
<evidence type="ECO:0000256" key="2">
    <source>
        <dbReference type="SAM" id="MobiDB-lite"/>
    </source>
</evidence>
<keyword evidence="7" id="KW-1185">Reference proteome</keyword>
<dbReference type="PANTHER" id="PTHR30386:SF24">
    <property type="entry name" value="MULTIDRUG RESISTANCE EFFLUX PUMP"/>
    <property type="match status" value="1"/>
</dbReference>
<protein>
    <submittedName>
        <fullName evidence="6">HlyD family secretion protein</fullName>
    </submittedName>
</protein>
<feature type="region of interest" description="Disordered" evidence="2">
    <location>
        <begin position="1"/>
        <end position="25"/>
    </location>
</feature>
<evidence type="ECO:0000259" key="4">
    <source>
        <dbReference type="Pfam" id="PF25917"/>
    </source>
</evidence>
<dbReference type="Pfam" id="PF25963">
    <property type="entry name" value="Beta-barrel_AAEA"/>
    <property type="match status" value="1"/>
</dbReference>
<organism evidence="6 7">
    <name type="scientific">Limobrevibacterium gyesilva</name>
    <dbReference type="NCBI Taxonomy" id="2991712"/>
    <lineage>
        <taxon>Bacteria</taxon>
        <taxon>Pseudomonadati</taxon>
        <taxon>Pseudomonadota</taxon>
        <taxon>Alphaproteobacteria</taxon>
        <taxon>Acetobacterales</taxon>
        <taxon>Acetobacteraceae</taxon>
        <taxon>Limobrevibacterium</taxon>
    </lineage>
</organism>
<feature type="domain" description="Multidrug resistance protein MdtA-like barrel-sandwich hybrid" evidence="4">
    <location>
        <begin position="70"/>
        <end position="264"/>
    </location>
</feature>
<name>A0AA42CEM1_9PROT</name>
<dbReference type="Pfam" id="PF25917">
    <property type="entry name" value="BSH_RND"/>
    <property type="match status" value="1"/>
</dbReference>
<comment type="caution">
    <text evidence="6">The sequence shown here is derived from an EMBL/GenBank/DDBJ whole genome shotgun (WGS) entry which is preliminary data.</text>
</comment>
<dbReference type="SUPFAM" id="SSF111369">
    <property type="entry name" value="HlyD-like secretion proteins"/>
    <property type="match status" value="2"/>
</dbReference>